<comment type="caution">
    <text evidence="7">The sequence shown here is derived from an EMBL/GenBank/DDBJ whole genome shotgun (WGS) entry which is preliminary data.</text>
</comment>
<evidence type="ECO:0000256" key="1">
    <source>
        <dbReference type="ARBA" id="ARBA00001974"/>
    </source>
</evidence>
<dbReference type="GO" id="GO:0016651">
    <property type="term" value="F:oxidoreductase activity, acting on NAD(P)H"/>
    <property type="evidence" value="ECO:0007669"/>
    <property type="project" value="TreeGrafter"/>
</dbReference>
<feature type="compositionally biased region" description="Low complexity" evidence="5">
    <location>
        <begin position="147"/>
        <end position="160"/>
    </location>
</feature>
<organism evidence="7 8">
    <name type="scientific">Arthrobacter crystallopoietes BAB-32</name>
    <dbReference type="NCBI Taxonomy" id="1246476"/>
    <lineage>
        <taxon>Bacteria</taxon>
        <taxon>Bacillati</taxon>
        <taxon>Actinomycetota</taxon>
        <taxon>Actinomycetes</taxon>
        <taxon>Micrococcales</taxon>
        <taxon>Micrococcaceae</taxon>
        <taxon>Crystallibacter</taxon>
    </lineage>
</organism>
<dbReference type="SUPFAM" id="SSF51905">
    <property type="entry name" value="FAD/NAD(P)-binding domain"/>
    <property type="match status" value="1"/>
</dbReference>
<proteinExistence type="predicted"/>
<dbReference type="InterPro" id="IPR023753">
    <property type="entry name" value="FAD/NAD-binding_dom"/>
</dbReference>
<gene>
    <name evidence="7" type="ORF">D477_017007</name>
</gene>
<evidence type="ECO:0000259" key="6">
    <source>
        <dbReference type="Pfam" id="PF07992"/>
    </source>
</evidence>
<comment type="cofactor">
    <cofactor evidence="1">
        <name>FAD</name>
        <dbReference type="ChEBI" id="CHEBI:57692"/>
    </cofactor>
</comment>
<keyword evidence="2" id="KW-0285">Flavoprotein</keyword>
<dbReference type="Gene3D" id="3.50.50.60">
    <property type="entry name" value="FAD/NAD(P)-binding domain"/>
    <property type="match status" value="1"/>
</dbReference>
<dbReference type="Proteomes" id="UP000010729">
    <property type="component" value="Unassembled WGS sequence"/>
</dbReference>
<feature type="region of interest" description="Disordered" evidence="5">
    <location>
        <begin position="119"/>
        <end position="188"/>
    </location>
</feature>
<feature type="compositionally biased region" description="Low complexity" evidence="5">
    <location>
        <begin position="167"/>
        <end position="176"/>
    </location>
</feature>
<dbReference type="PANTHER" id="PTHR43557">
    <property type="entry name" value="APOPTOSIS-INDUCING FACTOR 1"/>
    <property type="match status" value="1"/>
</dbReference>
<dbReference type="Pfam" id="PF07992">
    <property type="entry name" value="Pyr_redox_2"/>
    <property type="match status" value="1"/>
</dbReference>
<dbReference type="InterPro" id="IPR050446">
    <property type="entry name" value="FAD-oxidoreductase/Apoptosis"/>
</dbReference>
<keyword evidence="8" id="KW-1185">Reference proteome</keyword>
<keyword evidence="4" id="KW-0560">Oxidoreductase</keyword>
<accession>N1UYX1</accession>
<sequence length="188" mass="19721">MTPEERIVIVGNGQAGIQLIDSLRKEGYAGPITVVGEEQHFPYQRPPLSKDYMAAGTSPSPLPLRAEKFFTENDVDSRLGVQVTSIDRSGHTVSLSDGTDLGYSKLVLATGAANRELTVPGSDAQASTACGPSPMPKPCRPASTRCAPSSSLGRASSGWSSPPPPASAASRSPCSSTRTGRWPVRSPR</sequence>
<reference evidence="7 8" key="1">
    <citation type="journal article" date="2013" name="Genome Announc.">
        <title>Draft Genome Sequence of Arthrobacter crystallopoietes Strain BAB-32, Revealing Genes for Bioremediation.</title>
        <authorList>
            <person name="Joshi M.N."/>
            <person name="Pandit A.S."/>
            <person name="Sharma A."/>
            <person name="Pandya R.V."/>
            <person name="Desai S.M."/>
            <person name="Saxena A.K."/>
            <person name="Bagatharia S.B."/>
        </authorList>
    </citation>
    <scope>NUCLEOTIDE SEQUENCE [LARGE SCALE GENOMIC DNA]</scope>
    <source>
        <strain evidence="7 8">BAB-32</strain>
    </source>
</reference>
<evidence type="ECO:0000256" key="2">
    <source>
        <dbReference type="ARBA" id="ARBA00022630"/>
    </source>
</evidence>
<dbReference type="EMBL" id="ANPE02000206">
    <property type="protein sequence ID" value="EMY33027.1"/>
    <property type="molecule type" value="Genomic_DNA"/>
</dbReference>
<dbReference type="PANTHER" id="PTHR43557:SF2">
    <property type="entry name" value="RIESKE DOMAIN-CONTAINING PROTEIN-RELATED"/>
    <property type="match status" value="1"/>
</dbReference>
<evidence type="ECO:0000313" key="8">
    <source>
        <dbReference type="Proteomes" id="UP000010729"/>
    </source>
</evidence>
<evidence type="ECO:0000256" key="3">
    <source>
        <dbReference type="ARBA" id="ARBA00022827"/>
    </source>
</evidence>
<name>N1UYX1_9MICC</name>
<dbReference type="AlphaFoldDB" id="N1UYX1"/>
<feature type="domain" description="FAD/NAD(P)-binding" evidence="6">
    <location>
        <begin position="6"/>
        <end position="123"/>
    </location>
</feature>
<evidence type="ECO:0000256" key="5">
    <source>
        <dbReference type="SAM" id="MobiDB-lite"/>
    </source>
</evidence>
<keyword evidence="3" id="KW-0274">FAD</keyword>
<evidence type="ECO:0000256" key="4">
    <source>
        <dbReference type="ARBA" id="ARBA00023002"/>
    </source>
</evidence>
<dbReference type="InterPro" id="IPR036188">
    <property type="entry name" value="FAD/NAD-bd_sf"/>
</dbReference>
<dbReference type="GO" id="GO:0005737">
    <property type="term" value="C:cytoplasm"/>
    <property type="evidence" value="ECO:0007669"/>
    <property type="project" value="TreeGrafter"/>
</dbReference>
<protein>
    <submittedName>
        <fullName evidence="7">Ferredoxin reductase</fullName>
    </submittedName>
</protein>
<evidence type="ECO:0000313" key="7">
    <source>
        <dbReference type="EMBL" id="EMY33027.1"/>
    </source>
</evidence>